<dbReference type="Gene3D" id="1.20.58.2200">
    <property type="match status" value="1"/>
</dbReference>
<keyword evidence="6" id="KW-1185">Reference proteome</keyword>
<reference evidence="5 6" key="1">
    <citation type="submission" date="2018-06" db="EMBL/GenBank/DDBJ databases">
        <title>Three novel Pseudomonas species isolated from symptomatic oak.</title>
        <authorList>
            <person name="Bueno-Gonzalez V."/>
            <person name="Brady C."/>
        </authorList>
    </citation>
    <scope>NUCLEOTIDE SEQUENCE [LARGE SCALE GENOMIC DNA]</scope>
    <source>
        <strain evidence="5 6">P26B</strain>
    </source>
</reference>
<evidence type="ECO:0000259" key="4">
    <source>
        <dbReference type="PROSITE" id="PS51782"/>
    </source>
</evidence>
<dbReference type="Pfam" id="PF25800">
    <property type="entry name" value="FimV_N"/>
    <property type="match status" value="1"/>
</dbReference>
<feature type="region of interest" description="Disordered" evidence="2">
    <location>
        <begin position="127"/>
        <end position="152"/>
    </location>
</feature>
<feature type="domain" description="LysM" evidence="4">
    <location>
        <begin position="152"/>
        <end position="209"/>
    </location>
</feature>
<keyword evidence="1" id="KW-0175">Coiled coil</keyword>
<feature type="compositionally biased region" description="Low complexity" evidence="2">
    <location>
        <begin position="133"/>
        <end position="149"/>
    </location>
</feature>
<keyword evidence="3" id="KW-0812">Transmembrane</keyword>
<dbReference type="InterPro" id="IPR057840">
    <property type="entry name" value="FimV_N"/>
</dbReference>
<evidence type="ECO:0000313" key="5">
    <source>
        <dbReference type="EMBL" id="TBV08363.1"/>
    </source>
</evidence>
<dbReference type="InterPro" id="IPR020011">
    <property type="entry name" value="FimV_C"/>
</dbReference>
<dbReference type="NCBIfam" id="TIGR03504">
    <property type="entry name" value="FimV_Cterm"/>
    <property type="match status" value="1"/>
</dbReference>
<evidence type="ECO:0000256" key="1">
    <source>
        <dbReference type="SAM" id="Coils"/>
    </source>
</evidence>
<proteinExistence type="predicted"/>
<dbReference type="CDD" id="cd00118">
    <property type="entry name" value="LysM"/>
    <property type="match status" value="1"/>
</dbReference>
<dbReference type="PROSITE" id="PS51782">
    <property type="entry name" value="LYSM"/>
    <property type="match status" value="1"/>
</dbReference>
<dbReference type="Proteomes" id="UP000291334">
    <property type="component" value="Unassembled WGS sequence"/>
</dbReference>
<accession>A0ABY1ZDW4</accession>
<sequence length="632" mass="67890">MAPALGLGEITLHSALNQPLDAEIELLAVGDLSADDLKVRLASADAFQRSGVDRVHFLSDLRFTPLLRGGNSAIRVVSSQPVREPFLNFIVEVSRPNGQLLREYTLLLDPPGSSAYRALAAVPAVRGEDRPSPAARAPAAAPRPTPAATQGQRYTVASGDSLWTIASRLRGHGSPATQQELMRDIHALNPQAFGNGDIHRLRAGASLLLPDSAVPVSSPAALAATPAAEPMSAAASDSTPQQPQEPQVELLAQMRRVDEELASRTAENLQLQQNMLAMQEQLQALQQQMQARDAQLAQLQAQIAARTPAQPVVTPAAAATQRGQAPREQGMWWLLAVSLLAVLGALLALFWRSRRRDARAVVEPAVVMPPPAEAVVVTRAEAPVPARPQGLEPASLVGATDALEGANIYIAYGRLGEAATTLRQACLAQPQRGDIRLRLLDVLAQQGNAEAFAEEEAVLRESGFDPARIDQLKARYPALFAQPAPEPLDDLILAFDETPAPAAQPPQDDDFQLNLDDLSLDADWDLVSPFAPDANRKAAVQAELDSQLDELPEAFFPDARSPFASAMLVEEELPDDLDRLAADHESLSQLNLALAYIEQGDLQAACAILNEVIDEGDEQQKQEARELLARIA</sequence>
<dbReference type="Gene3D" id="3.10.350.10">
    <property type="entry name" value="LysM domain"/>
    <property type="match status" value="1"/>
</dbReference>
<feature type="coiled-coil region" evidence="1">
    <location>
        <begin position="268"/>
        <end position="302"/>
    </location>
</feature>
<comment type="caution">
    <text evidence="5">The sequence shown here is derived from an EMBL/GenBank/DDBJ whole genome shotgun (WGS) entry which is preliminary data.</text>
</comment>
<feature type="region of interest" description="Disordered" evidence="2">
    <location>
        <begin position="225"/>
        <end position="247"/>
    </location>
</feature>
<evidence type="ECO:0000256" key="3">
    <source>
        <dbReference type="SAM" id="Phobius"/>
    </source>
</evidence>
<keyword evidence="3" id="KW-0472">Membrane</keyword>
<protein>
    <submittedName>
        <fullName evidence="5">Peptidoglycan-binding protein LysM</fullName>
    </submittedName>
</protein>
<keyword evidence="3" id="KW-1133">Transmembrane helix</keyword>
<organism evidence="5 6">
    <name type="scientific">Phytopseudomonas dryadis</name>
    <dbReference type="NCBI Taxonomy" id="2487520"/>
    <lineage>
        <taxon>Bacteria</taxon>
        <taxon>Pseudomonadati</taxon>
        <taxon>Pseudomonadota</taxon>
        <taxon>Gammaproteobacteria</taxon>
        <taxon>Pseudomonadales</taxon>
        <taxon>Pseudomonadaceae</taxon>
        <taxon>Phytopseudomonas</taxon>
    </lineage>
</organism>
<evidence type="ECO:0000256" key="2">
    <source>
        <dbReference type="SAM" id="MobiDB-lite"/>
    </source>
</evidence>
<dbReference type="InterPro" id="IPR036779">
    <property type="entry name" value="LysM_dom_sf"/>
</dbReference>
<feature type="transmembrane region" description="Helical" evidence="3">
    <location>
        <begin position="331"/>
        <end position="351"/>
    </location>
</feature>
<dbReference type="EMBL" id="QJUM01000005">
    <property type="protein sequence ID" value="TBV08363.1"/>
    <property type="molecule type" value="Genomic_DNA"/>
</dbReference>
<dbReference type="InterPro" id="IPR038440">
    <property type="entry name" value="FimV_C_sf"/>
</dbReference>
<evidence type="ECO:0000313" key="6">
    <source>
        <dbReference type="Proteomes" id="UP000291334"/>
    </source>
</evidence>
<gene>
    <name evidence="5" type="ORF">DNK34_05685</name>
</gene>
<dbReference type="InterPro" id="IPR018392">
    <property type="entry name" value="LysM"/>
</dbReference>
<name>A0ABY1ZDW4_9GAMM</name>